<evidence type="ECO:0000256" key="2">
    <source>
        <dbReference type="ARBA" id="ARBA00022679"/>
    </source>
</evidence>
<dbReference type="PANTHER" id="PTHR47679">
    <property type="entry name" value="PROTEIN TORNADO 1"/>
    <property type="match status" value="1"/>
</dbReference>
<evidence type="ECO:0000313" key="15">
    <source>
        <dbReference type="Proteomes" id="UP000694844"/>
    </source>
</evidence>
<dbReference type="GO" id="GO:0016301">
    <property type="term" value="F:kinase activity"/>
    <property type="evidence" value="ECO:0007669"/>
    <property type="project" value="UniProtKB-KW"/>
</dbReference>
<feature type="compositionally biased region" description="Low complexity" evidence="11">
    <location>
        <begin position="419"/>
        <end position="428"/>
    </location>
</feature>
<dbReference type="InterPro" id="IPR027417">
    <property type="entry name" value="P-loop_NTPase"/>
</dbReference>
<dbReference type="KEGG" id="cvn:111121981"/>
<evidence type="ECO:0000256" key="5">
    <source>
        <dbReference type="ARBA" id="ARBA00022777"/>
    </source>
</evidence>
<dbReference type="GO" id="GO:0005524">
    <property type="term" value="F:ATP binding"/>
    <property type="evidence" value="ECO:0007669"/>
    <property type="project" value="UniProtKB-KW"/>
</dbReference>
<evidence type="ECO:0000256" key="3">
    <source>
        <dbReference type="ARBA" id="ARBA00022737"/>
    </source>
</evidence>
<dbReference type="Pfam" id="PF16095">
    <property type="entry name" value="COR-A"/>
    <property type="match status" value="1"/>
</dbReference>
<keyword evidence="5" id="KW-0418">Kinase</keyword>
<dbReference type="InterPro" id="IPR000980">
    <property type="entry name" value="SH2"/>
</dbReference>
<keyword evidence="6" id="KW-0067">ATP-binding</keyword>
<feature type="compositionally biased region" description="Acidic residues" evidence="11">
    <location>
        <begin position="459"/>
        <end position="470"/>
    </location>
</feature>
<evidence type="ECO:0000259" key="13">
    <source>
        <dbReference type="PROSITE" id="PS50017"/>
    </source>
</evidence>
<dbReference type="InterPro" id="IPR020859">
    <property type="entry name" value="ROC"/>
</dbReference>
<feature type="region of interest" description="Disordered" evidence="11">
    <location>
        <begin position="419"/>
        <end position="475"/>
    </location>
</feature>
<dbReference type="EC" id="2.7.11.1" evidence="1"/>
<name>A0A8B8CXH7_CRAVI</name>
<dbReference type="Pfam" id="PF00017">
    <property type="entry name" value="SH2"/>
    <property type="match status" value="1"/>
</dbReference>
<dbReference type="PROSITE" id="PS51424">
    <property type="entry name" value="ROC"/>
    <property type="match status" value="1"/>
</dbReference>
<keyword evidence="10" id="KW-0175">Coiled coil</keyword>
<evidence type="ECO:0000256" key="4">
    <source>
        <dbReference type="ARBA" id="ARBA00022741"/>
    </source>
</evidence>
<evidence type="ECO:0000256" key="11">
    <source>
        <dbReference type="SAM" id="MobiDB-lite"/>
    </source>
</evidence>
<evidence type="ECO:0000256" key="7">
    <source>
        <dbReference type="ARBA" id="ARBA00047899"/>
    </source>
</evidence>
<dbReference type="InterPro" id="IPR000488">
    <property type="entry name" value="Death_dom"/>
</dbReference>
<dbReference type="SUPFAM" id="SSF52540">
    <property type="entry name" value="P-loop containing nucleoside triphosphate hydrolases"/>
    <property type="match status" value="1"/>
</dbReference>
<dbReference type="Gene3D" id="3.30.505.10">
    <property type="entry name" value="SH2 domain"/>
    <property type="match status" value="2"/>
</dbReference>
<feature type="domain" description="Death" evidence="13">
    <location>
        <begin position="1219"/>
        <end position="1301"/>
    </location>
</feature>
<dbReference type="PROSITE" id="PS50001">
    <property type="entry name" value="SH2"/>
    <property type="match status" value="2"/>
</dbReference>
<accession>A0A8B8CXH7</accession>
<dbReference type="Gene3D" id="3.40.50.300">
    <property type="entry name" value="P-loop containing nucleotide triphosphate hydrolases"/>
    <property type="match status" value="2"/>
</dbReference>
<evidence type="ECO:0000256" key="6">
    <source>
        <dbReference type="ARBA" id="ARBA00022840"/>
    </source>
</evidence>
<keyword evidence="4" id="KW-0547">Nucleotide-binding</keyword>
<dbReference type="Proteomes" id="UP000694844">
    <property type="component" value="Chromosome 2"/>
</dbReference>
<dbReference type="RefSeq" id="XP_022319191.1">
    <property type="nucleotide sequence ID" value="XM_022463483.1"/>
</dbReference>
<dbReference type="InterPro" id="IPR011029">
    <property type="entry name" value="DEATH-like_dom_sf"/>
</dbReference>
<dbReference type="GeneID" id="111121981"/>
<dbReference type="PANTHER" id="PTHR47679:SF2">
    <property type="entry name" value="C-TERMINAL OF ROC (COR) DOMAIN-CONTAINING PROTEIN"/>
    <property type="match status" value="1"/>
</dbReference>
<feature type="compositionally biased region" description="Polar residues" evidence="11">
    <location>
        <begin position="429"/>
        <end position="440"/>
    </location>
</feature>
<protein>
    <recommendedName>
        <fullName evidence="1">non-specific serine/threonine protein kinase</fullName>
        <ecNumber evidence="1">2.7.11.1</ecNumber>
    </recommendedName>
</protein>
<sequence length="1301" mass="151243">MDYLYPYAEINEIVQHKTNNAKEKRYKKIQSIYDWYHPDQTERSARKFLDEYPYEPLDHEAMFMVNPYGKGREDVKYVISCKWKRDIYQYRVRYKEDFDLYTVGSATASSLIDLMEQYRLASLDLDGLRSLYRNDTALSHLKYPIQWPKKYKDRCYHGLLGREEAERVLQIGFKEKENCSPFLIRDSYTQPGELIVSCMFVNNSDFSKKFHHCYVNFQCGVFEALKCQGQSLLSLAENVEEMYKNYGSLMNLKAINREKQIGKDKEYDLPPAITKMDESAIQTFRDALEEGHEHFHHVRVMVVGYHGAGKSSLTKRLLRENVEHVQSTDGVEIFTKRGRFQLNDYKWIKYDGTEENKNETMERIARYMRQRFPEGIPQYMSDSKTEECEPSGLYQQPAMSPKIEQNPIYKTIPHHSKLLQQQSPLSPQRTTRVSFKSTTPNLPPRSHPDPRVGKIQPESDSDDDSEDEEGNISYSNNFATVISDLKKKFASSNEAQAPLNIPLDENDYAKGSDDWNTLSHGNLNRSASYDEDSVYYQSQREKTLRDDLEELLQMSEKFLENETGSITFWDFAGQTVFQTTHQAFMSPKAVYLLVTNASRPMCEQIDDDDDCQCGSGDHKTVGDFLKFWLNTIHTYGSESQQGSPKVLVVSTHKDNLQNMEKDIEEHHRAIKKVVQKKRLSPHLVPEMFCVDCYDNDEKDFDKIRSKILEIAGTENILSQDIPTSWIYLERTIVNLQNEGKKVLSFSDIQKLNRFCALKLKDEREIKVFLQFHHAIGNMLYYDEKGLDDIIILNPQWLVDAFKCLITSEKFVEASGQLSDSLLKDMKKTGHLSLQNIEALWGEKTDTSYLENKEHIIKILERMDIISRPRRYMEDGESCQEMSTFLVPCMMNVDSSNNSDKWLKIANKVPALGFYFKDEFMPPAVFFRLLAACMAKFPAVEQKGMQLVFANTAVFRLDKLNFLLLVHDDFLIRAWVLAFPTAAEQRSSIRYTIKKFLEESLTIILEIYTSCSACPDHKLTKRCTSCRICTANFPFQVVVQCPRCLSEETAFKGLHFWEDLISNESVVCFDHDEVHVIESSEILAFWECPTTTHKDNLSMSRKVPYIKGVSSDQENPLGKPYQTLGRLARRVSGYWEQIAYQLDLGDNFVETTKQNFPHLASDCCFHTLRKWFDKSPKEKRVLQSLENVFVELDIDREALNMLDTELIPLEENKYLERNVTNRGIDIICNQLGKRSYQLAIELGLTPEEIERIQMDFPMSIDRSRKYLNKWRLRAPTPTYKVLLQALATVEVDNYMDILKRIY</sequence>
<dbReference type="GO" id="GO:0007165">
    <property type="term" value="P:signal transduction"/>
    <property type="evidence" value="ECO:0007669"/>
    <property type="project" value="InterPro"/>
</dbReference>
<dbReference type="OrthoDB" id="6116593at2759"/>
<keyword evidence="9" id="KW-0727">SH2 domain</keyword>
<keyword evidence="15" id="KW-1185">Reference proteome</keyword>
<proteinExistence type="predicted"/>
<comment type="catalytic activity">
    <reaction evidence="8">
        <text>L-seryl-[protein] + ATP = O-phospho-L-seryl-[protein] + ADP + H(+)</text>
        <dbReference type="Rhea" id="RHEA:17989"/>
        <dbReference type="Rhea" id="RHEA-COMP:9863"/>
        <dbReference type="Rhea" id="RHEA-COMP:11604"/>
        <dbReference type="ChEBI" id="CHEBI:15378"/>
        <dbReference type="ChEBI" id="CHEBI:29999"/>
        <dbReference type="ChEBI" id="CHEBI:30616"/>
        <dbReference type="ChEBI" id="CHEBI:83421"/>
        <dbReference type="ChEBI" id="CHEBI:456216"/>
        <dbReference type="EC" id="2.7.11.1"/>
    </reaction>
</comment>
<dbReference type="Gene3D" id="1.10.10.10">
    <property type="entry name" value="Winged helix-like DNA-binding domain superfamily/Winged helix DNA-binding domain"/>
    <property type="match status" value="1"/>
</dbReference>
<dbReference type="SUPFAM" id="SSF55550">
    <property type="entry name" value="SH2 domain"/>
    <property type="match status" value="2"/>
</dbReference>
<gene>
    <name evidence="16" type="primary">LOC111121981</name>
</gene>
<dbReference type="Gene3D" id="1.10.533.10">
    <property type="entry name" value="Death Domain, Fas"/>
    <property type="match status" value="2"/>
</dbReference>
<feature type="domain" description="Roc" evidence="14">
    <location>
        <begin position="291"/>
        <end position="714"/>
    </location>
</feature>
<keyword evidence="2" id="KW-0808">Transferase</keyword>
<dbReference type="CDD" id="cd00173">
    <property type="entry name" value="SH2"/>
    <property type="match status" value="1"/>
</dbReference>
<dbReference type="SMART" id="SM00252">
    <property type="entry name" value="SH2"/>
    <property type="match status" value="2"/>
</dbReference>
<evidence type="ECO:0000259" key="12">
    <source>
        <dbReference type="PROSITE" id="PS50001"/>
    </source>
</evidence>
<reference evidence="16" key="1">
    <citation type="submission" date="2025-08" db="UniProtKB">
        <authorList>
            <consortium name="RefSeq"/>
        </authorList>
    </citation>
    <scope>IDENTIFICATION</scope>
    <source>
        <tissue evidence="16">Whole sample</tissue>
    </source>
</reference>
<dbReference type="Pfam" id="PF08477">
    <property type="entry name" value="Roc"/>
    <property type="match status" value="1"/>
</dbReference>
<keyword evidence="3" id="KW-0677">Repeat</keyword>
<evidence type="ECO:0000259" key="14">
    <source>
        <dbReference type="PROSITE" id="PS51424"/>
    </source>
</evidence>
<evidence type="ECO:0000313" key="16">
    <source>
        <dbReference type="RefSeq" id="XP_022319191.1"/>
    </source>
</evidence>
<dbReference type="InterPro" id="IPR036388">
    <property type="entry name" value="WH-like_DNA-bd_sf"/>
</dbReference>
<evidence type="ECO:0000256" key="8">
    <source>
        <dbReference type="ARBA" id="ARBA00048679"/>
    </source>
</evidence>
<evidence type="ECO:0000256" key="10">
    <source>
        <dbReference type="SAM" id="Coils"/>
    </source>
</evidence>
<evidence type="ECO:0000256" key="1">
    <source>
        <dbReference type="ARBA" id="ARBA00012513"/>
    </source>
</evidence>
<dbReference type="InterPro" id="IPR032171">
    <property type="entry name" value="COR-A"/>
</dbReference>
<dbReference type="PROSITE" id="PS50017">
    <property type="entry name" value="DEATH_DOMAIN"/>
    <property type="match status" value="2"/>
</dbReference>
<feature type="domain" description="Death" evidence="13">
    <location>
        <begin position="1134"/>
        <end position="1204"/>
    </location>
</feature>
<feature type="domain" description="SH2" evidence="12">
    <location>
        <begin position="155"/>
        <end position="252"/>
    </location>
</feature>
<comment type="catalytic activity">
    <reaction evidence="7">
        <text>L-threonyl-[protein] + ATP = O-phospho-L-threonyl-[protein] + ADP + H(+)</text>
        <dbReference type="Rhea" id="RHEA:46608"/>
        <dbReference type="Rhea" id="RHEA-COMP:11060"/>
        <dbReference type="Rhea" id="RHEA-COMP:11605"/>
        <dbReference type="ChEBI" id="CHEBI:15378"/>
        <dbReference type="ChEBI" id="CHEBI:30013"/>
        <dbReference type="ChEBI" id="CHEBI:30616"/>
        <dbReference type="ChEBI" id="CHEBI:61977"/>
        <dbReference type="ChEBI" id="CHEBI:456216"/>
        <dbReference type="EC" id="2.7.11.1"/>
    </reaction>
</comment>
<dbReference type="SMART" id="SM00005">
    <property type="entry name" value="DEATH"/>
    <property type="match status" value="1"/>
</dbReference>
<feature type="domain" description="SH2" evidence="12">
    <location>
        <begin position="35"/>
        <end position="145"/>
    </location>
</feature>
<dbReference type="SUPFAM" id="SSF47986">
    <property type="entry name" value="DEATH domain"/>
    <property type="match status" value="1"/>
</dbReference>
<evidence type="ECO:0000256" key="9">
    <source>
        <dbReference type="PROSITE-ProRule" id="PRU00191"/>
    </source>
</evidence>
<dbReference type="InterPro" id="IPR036860">
    <property type="entry name" value="SH2_dom_sf"/>
</dbReference>
<dbReference type="Pfam" id="PF00531">
    <property type="entry name" value="Death"/>
    <property type="match status" value="1"/>
</dbReference>
<feature type="coiled-coil region" evidence="10">
    <location>
        <begin position="649"/>
        <end position="676"/>
    </location>
</feature>
<dbReference type="CDD" id="cd01670">
    <property type="entry name" value="Death"/>
    <property type="match status" value="2"/>
</dbReference>
<organism evidence="15 16">
    <name type="scientific">Crassostrea virginica</name>
    <name type="common">Eastern oyster</name>
    <dbReference type="NCBI Taxonomy" id="6565"/>
    <lineage>
        <taxon>Eukaryota</taxon>
        <taxon>Metazoa</taxon>
        <taxon>Spiralia</taxon>
        <taxon>Lophotrochozoa</taxon>
        <taxon>Mollusca</taxon>
        <taxon>Bivalvia</taxon>
        <taxon>Autobranchia</taxon>
        <taxon>Pteriomorphia</taxon>
        <taxon>Ostreida</taxon>
        <taxon>Ostreoidea</taxon>
        <taxon>Ostreidae</taxon>
        <taxon>Crassostrea</taxon>
    </lineage>
</organism>